<dbReference type="InterPro" id="IPR018391">
    <property type="entry name" value="PQQ_b-propeller_rpt"/>
</dbReference>
<dbReference type="InterPro" id="IPR011047">
    <property type="entry name" value="Quinoprotein_ADH-like_sf"/>
</dbReference>
<evidence type="ECO:0000313" key="2">
    <source>
        <dbReference type="EMBL" id="QDU38054.1"/>
    </source>
</evidence>
<dbReference type="PANTHER" id="PTHR34512:SF30">
    <property type="entry name" value="OUTER MEMBRANE PROTEIN ASSEMBLY FACTOR BAMB"/>
    <property type="match status" value="1"/>
</dbReference>
<dbReference type="KEGG" id="mri:Mal4_23740"/>
<dbReference type="Proteomes" id="UP000320496">
    <property type="component" value="Chromosome"/>
</dbReference>
<dbReference type="Gene3D" id="2.130.10.10">
    <property type="entry name" value="YVTN repeat-like/Quinoprotein amine dehydrogenase"/>
    <property type="match status" value="2"/>
</dbReference>
<accession>A0A517Z6F3</accession>
<dbReference type="SMART" id="SM00564">
    <property type="entry name" value="PQQ"/>
    <property type="match status" value="5"/>
</dbReference>
<gene>
    <name evidence="2" type="ORF">Mal4_23740</name>
</gene>
<evidence type="ECO:0000313" key="3">
    <source>
        <dbReference type="Proteomes" id="UP000320496"/>
    </source>
</evidence>
<name>A0A517Z6F3_9PLAN</name>
<evidence type="ECO:0000259" key="1">
    <source>
        <dbReference type="Pfam" id="PF13360"/>
    </source>
</evidence>
<feature type="domain" description="Pyrrolo-quinoline quinone repeat" evidence="1">
    <location>
        <begin position="137"/>
        <end position="305"/>
    </location>
</feature>
<protein>
    <submittedName>
        <fullName evidence="2">Outer membrane biogenesis protein BamB</fullName>
    </submittedName>
</protein>
<dbReference type="OrthoDB" id="244732at2"/>
<dbReference type="PANTHER" id="PTHR34512">
    <property type="entry name" value="CELL SURFACE PROTEIN"/>
    <property type="match status" value="1"/>
</dbReference>
<dbReference type="InterPro" id="IPR002372">
    <property type="entry name" value="PQQ_rpt_dom"/>
</dbReference>
<keyword evidence="3" id="KW-1185">Reference proteome</keyword>
<reference evidence="2 3" key="1">
    <citation type="submission" date="2019-02" db="EMBL/GenBank/DDBJ databases">
        <title>Deep-cultivation of Planctomycetes and their phenomic and genomic characterization uncovers novel biology.</title>
        <authorList>
            <person name="Wiegand S."/>
            <person name="Jogler M."/>
            <person name="Boedeker C."/>
            <person name="Pinto D."/>
            <person name="Vollmers J."/>
            <person name="Rivas-Marin E."/>
            <person name="Kohn T."/>
            <person name="Peeters S.H."/>
            <person name="Heuer A."/>
            <person name="Rast P."/>
            <person name="Oberbeckmann S."/>
            <person name="Bunk B."/>
            <person name="Jeske O."/>
            <person name="Meyerdierks A."/>
            <person name="Storesund J.E."/>
            <person name="Kallscheuer N."/>
            <person name="Luecker S."/>
            <person name="Lage O.M."/>
            <person name="Pohl T."/>
            <person name="Merkel B.J."/>
            <person name="Hornburger P."/>
            <person name="Mueller R.-W."/>
            <person name="Bruemmer F."/>
            <person name="Labrenz M."/>
            <person name="Spormann A.M."/>
            <person name="Op den Camp H."/>
            <person name="Overmann J."/>
            <person name="Amann R."/>
            <person name="Jetten M.S.M."/>
            <person name="Mascher T."/>
            <person name="Medema M.H."/>
            <person name="Devos D.P."/>
            <person name="Kaster A.-K."/>
            <person name="Ovreas L."/>
            <person name="Rohde M."/>
            <person name="Galperin M.Y."/>
            <person name="Jogler C."/>
        </authorList>
    </citation>
    <scope>NUCLEOTIDE SEQUENCE [LARGE SCALE GENOMIC DNA]</scope>
    <source>
        <strain evidence="2 3">Mal4</strain>
    </source>
</reference>
<organism evidence="2 3">
    <name type="scientific">Maioricimonas rarisocia</name>
    <dbReference type="NCBI Taxonomy" id="2528026"/>
    <lineage>
        <taxon>Bacteria</taxon>
        <taxon>Pseudomonadati</taxon>
        <taxon>Planctomycetota</taxon>
        <taxon>Planctomycetia</taxon>
        <taxon>Planctomycetales</taxon>
        <taxon>Planctomycetaceae</taxon>
        <taxon>Maioricimonas</taxon>
    </lineage>
</organism>
<dbReference type="RefSeq" id="WP_145369377.1">
    <property type="nucleotide sequence ID" value="NZ_CP036275.1"/>
</dbReference>
<dbReference type="InterPro" id="IPR015943">
    <property type="entry name" value="WD40/YVTN_repeat-like_dom_sf"/>
</dbReference>
<dbReference type="EMBL" id="CP036275">
    <property type="protein sequence ID" value="QDU38054.1"/>
    <property type="molecule type" value="Genomic_DNA"/>
</dbReference>
<dbReference type="AlphaFoldDB" id="A0A517Z6F3"/>
<sequence>MLETLIAALCLAAAPADNWPAFRGTGDSVSSAESLPVNWSESDGIAWRAEITGYGQSSPVIWRNRVFVTSADGARKEHAVMACFDLENGEAVWEQSLEAAQTTEVTDYISRAAPTPAVDDKAVYAFYDTGNLAAWSHDGELLWSRNLVEEYGPLTGNHGVGGSIAITDRAVIVLVDHSGPSYLLAADKKTGKTIWKTDRPANVAWSSPIATNDGRIIVSAAGRCEAFDAETGEQQWKVAGIEGNTVPSATVSGDLVVVGSKDVGSNLAIRVPADRAVRETEIAWRSSDATATFSSPLVYRGHVYLINRTGVAFCLDEVTGETVWKQRIAGSCWASPLGACGRVYFFEKSGTTTVVKADGTADVLAENVLPTEDRVYGVAAVEGRFVIRLGSELVCIDGTD</sequence>
<proteinExistence type="predicted"/>
<dbReference type="SUPFAM" id="SSF50998">
    <property type="entry name" value="Quinoprotein alcohol dehydrogenase-like"/>
    <property type="match status" value="1"/>
</dbReference>
<dbReference type="Pfam" id="PF13360">
    <property type="entry name" value="PQQ_2"/>
    <property type="match status" value="1"/>
</dbReference>